<evidence type="ECO:0000313" key="7">
    <source>
        <dbReference type="EMBL" id="RSU08405.1"/>
    </source>
</evidence>
<comment type="similarity">
    <text evidence="2 6">Belongs to the BI1 family.</text>
</comment>
<dbReference type="EMBL" id="NGJZ01000001">
    <property type="protein sequence ID" value="RSU08405.1"/>
    <property type="molecule type" value="Genomic_DNA"/>
</dbReference>
<keyword evidence="8" id="KW-1185">Reference proteome</keyword>
<accession>A0A430AJX7</accession>
<comment type="subcellular location">
    <subcellularLocation>
        <location evidence="1">Membrane</location>
        <topology evidence="1">Multi-pass membrane protein</topology>
    </subcellularLocation>
</comment>
<name>A0A430AJX7_9ENTE</name>
<sequence>MNQQQNVVSTNSLQSFFGKVYGYLGLGIGISAIASYLIMSVFPKVMYTLIANPLLFILMWVAELGLVVYLSSKAMENPSLAFGGFMVYSILNGVMLSVTLTGYSIGNINAAFASAAVTYGVMAVFGTVTKKNLSGIGHAAISALVGVIIASLLNVFLLKSSPVDFLISLLMVVIFAGLTAYDHQKIKQYYLEFGNSEKASGIAVFCALQLYLDFINLFLAFLRIFGNKN</sequence>
<dbReference type="AlphaFoldDB" id="A0A430AJX7"/>
<dbReference type="OrthoDB" id="9793828at2"/>
<evidence type="ECO:0000256" key="3">
    <source>
        <dbReference type="ARBA" id="ARBA00022692"/>
    </source>
</evidence>
<feature type="transmembrane region" description="Helical" evidence="6">
    <location>
        <begin position="45"/>
        <end position="70"/>
    </location>
</feature>
<feature type="transmembrane region" description="Helical" evidence="6">
    <location>
        <begin position="136"/>
        <end position="157"/>
    </location>
</feature>
<gene>
    <name evidence="7" type="ORF">CBF30_03965</name>
</gene>
<dbReference type="CDD" id="cd10432">
    <property type="entry name" value="BI-1-like_bacterial"/>
    <property type="match status" value="1"/>
</dbReference>
<evidence type="ECO:0000256" key="6">
    <source>
        <dbReference type="RuleBase" id="RU004379"/>
    </source>
</evidence>
<dbReference type="GO" id="GO:0005886">
    <property type="term" value="C:plasma membrane"/>
    <property type="evidence" value="ECO:0007669"/>
    <property type="project" value="TreeGrafter"/>
</dbReference>
<comment type="caution">
    <text evidence="7">The sequence shown here is derived from an EMBL/GenBank/DDBJ whole genome shotgun (WGS) entry which is preliminary data.</text>
</comment>
<dbReference type="Proteomes" id="UP000288669">
    <property type="component" value="Unassembled WGS sequence"/>
</dbReference>
<keyword evidence="3 6" id="KW-0812">Transmembrane</keyword>
<evidence type="ECO:0008006" key="9">
    <source>
        <dbReference type="Google" id="ProtNLM"/>
    </source>
</evidence>
<feature type="transmembrane region" description="Helical" evidence="6">
    <location>
        <begin position="20"/>
        <end position="39"/>
    </location>
</feature>
<reference evidence="7 8" key="1">
    <citation type="submission" date="2017-05" db="EMBL/GenBank/DDBJ databases">
        <title>Vagococcus spp. assemblies.</title>
        <authorList>
            <person name="Gulvik C.A."/>
        </authorList>
    </citation>
    <scope>NUCLEOTIDE SEQUENCE [LARGE SCALE GENOMIC DNA]</scope>
    <source>
        <strain evidence="7 8">DSM 24756</strain>
    </source>
</reference>
<dbReference type="RefSeq" id="WP_126822976.1">
    <property type="nucleotide sequence ID" value="NZ_JBHLWU010000001.1"/>
</dbReference>
<evidence type="ECO:0000256" key="4">
    <source>
        <dbReference type="ARBA" id="ARBA00022989"/>
    </source>
</evidence>
<feature type="transmembrane region" description="Helical" evidence="6">
    <location>
        <begin position="202"/>
        <end position="225"/>
    </location>
</feature>
<dbReference type="PANTHER" id="PTHR23291:SF50">
    <property type="entry name" value="PROTEIN LIFEGUARD 4"/>
    <property type="match status" value="1"/>
</dbReference>
<evidence type="ECO:0000313" key="8">
    <source>
        <dbReference type="Proteomes" id="UP000288669"/>
    </source>
</evidence>
<dbReference type="Pfam" id="PF01027">
    <property type="entry name" value="Bax1-I"/>
    <property type="match status" value="1"/>
</dbReference>
<dbReference type="InterPro" id="IPR006214">
    <property type="entry name" value="Bax_inhibitor_1-related"/>
</dbReference>
<proteinExistence type="inferred from homology"/>
<feature type="transmembrane region" description="Helical" evidence="6">
    <location>
        <begin position="163"/>
        <end position="181"/>
    </location>
</feature>
<evidence type="ECO:0000256" key="1">
    <source>
        <dbReference type="ARBA" id="ARBA00004141"/>
    </source>
</evidence>
<dbReference type="PANTHER" id="PTHR23291">
    <property type="entry name" value="BAX INHIBITOR-RELATED"/>
    <property type="match status" value="1"/>
</dbReference>
<evidence type="ECO:0000256" key="2">
    <source>
        <dbReference type="ARBA" id="ARBA00010350"/>
    </source>
</evidence>
<keyword evidence="4 6" id="KW-1133">Transmembrane helix</keyword>
<keyword evidence="5 6" id="KW-0472">Membrane</keyword>
<protein>
    <recommendedName>
        <fullName evidence="9">BAX inhibitor (BI)-1/YccA family protein</fullName>
    </recommendedName>
</protein>
<feature type="transmembrane region" description="Helical" evidence="6">
    <location>
        <begin position="111"/>
        <end position="129"/>
    </location>
</feature>
<organism evidence="7 8">
    <name type="scientific">Vagococcus entomophilus</name>
    <dbReference type="NCBI Taxonomy" id="1160095"/>
    <lineage>
        <taxon>Bacteria</taxon>
        <taxon>Bacillati</taxon>
        <taxon>Bacillota</taxon>
        <taxon>Bacilli</taxon>
        <taxon>Lactobacillales</taxon>
        <taxon>Enterococcaceae</taxon>
        <taxon>Vagococcus</taxon>
    </lineage>
</organism>
<feature type="transmembrane region" description="Helical" evidence="6">
    <location>
        <begin position="82"/>
        <end position="105"/>
    </location>
</feature>
<evidence type="ECO:0000256" key="5">
    <source>
        <dbReference type="ARBA" id="ARBA00023136"/>
    </source>
</evidence>